<evidence type="ECO:0000313" key="3">
    <source>
        <dbReference type="Proteomes" id="UP000483018"/>
    </source>
</evidence>
<gene>
    <name evidence="2" type="ORF">GND95_07555</name>
</gene>
<evidence type="ECO:0000313" key="2">
    <source>
        <dbReference type="EMBL" id="KAE9634546.1"/>
    </source>
</evidence>
<dbReference type="InterPro" id="IPR039563">
    <property type="entry name" value="Peptidase_C39_single_dom"/>
</dbReference>
<dbReference type="Pfam" id="PF13529">
    <property type="entry name" value="Peptidase_C39_2"/>
    <property type="match status" value="1"/>
</dbReference>
<dbReference type="EMBL" id="WSLF01000005">
    <property type="protein sequence ID" value="KAE9634546.1"/>
    <property type="molecule type" value="Genomic_DNA"/>
</dbReference>
<dbReference type="InterPro" id="IPR016997">
    <property type="entry name" value="UCP032442"/>
</dbReference>
<reference evidence="2 3" key="1">
    <citation type="submission" date="2019-12" db="EMBL/GenBank/DDBJ databases">
        <title>Defluviitalea raffinosedens, isolated from a biogas fermenter, genome sequencing and characterization.</title>
        <authorList>
            <person name="Rettenmaier R."/>
            <person name="Schneider M."/>
            <person name="Neuhaus K."/>
            <person name="Liebl W."/>
            <person name="Zverlov V."/>
        </authorList>
    </citation>
    <scope>NUCLEOTIDE SEQUENCE [LARGE SCALE GENOMIC DNA]</scope>
    <source>
        <strain evidence="2 3">249c-K6</strain>
    </source>
</reference>
<keyword evidence="3" id="KW-1185">Reference proteome</keyword>
<dbReference type="AlphaFoldDB" id="A0A7C8LTG3"/>
<protein>
    <submittedName>
        <fullName evidence="2">Peptidase C39</fullName>
    </submittedName>
</protein>
<dbReference type="Proteomes" id="UP000483018">
    <property type="component" value="Unassembled WGS sequence"/>
</dbReference>
<organism evidence="2 3">
    <name type="scientific">Defluviitalea raffinosedens</name>
    <dbReference type="NCBI Taxonomy" id="1450156"/>
    <lineage>
        <taxon>Bacteria</taxon>
        <taxon>Bacillati</taxon>
        <taxon>Bacillota</taxon>
        <taxon>Clostridia</taxon>
        <taxon>Lachnospirales</taxon>
        <taxon>Defluviitaleaceae</taxon>
        <taxon>Defluviitalea</taxon>
    </lineage>
</organism>
<name>A0A7C8LTG3_9FIRM</name>
<dbReference type="PIRSF" id="PIRSF032442">
    <property type="entry name" value="UCP032442"/>
    <property type="match status" value="1"/>
</dbReference>
<dbReference type="OrthoDB" id="1164310at2"/>
<dbReference type="Gene3D" id="3.90.70.10">
    <property type="entry name" value="Cysteine proteinases"/>
    <property type="match status" value="1"/>
</dbReference>
<dbReference type="PANTHER" id="PTHR37806">
    <property type="entry name" value="LMO0724 PROTEIN"/>
    <property type="match status" value="1"/>
</dbReference>
<comment type="caution">
    <text evidence="2">The sequence shown here is derived from an EMBL/GenBank/DDBJ whole genome shotgun (WGS) entry which is preliminary data.</text>
</comment>
<feature type="domain" description="Peptidase C39-like" evidence="1">
    <location>
        <begin position="69"/>
        <end position="234"/>
    </location>
</feature>
<accession>A0A7C8LTG3</accession>
<sequence length="265" mass="30623">MVIPVSKQYLWDKERPFAVCQQKKYLNSFKTFAQAANVAREYKNSSIYYYNNKTLIWTNSAKRKSRVILKVPLISQMPELARGCEVTSLAMLLRHAGVKANKMTLAKEIKKDPTPYQKKNGKIYYGHPNVGFVGDIYTFKKRGYGVYHKPIKALAEKYLPGRILDLTGCNWSDVLYFVNTGTPVWVITNGSFKELSDDYFQEWQTPYGPIRITMKEHSVLVTGYDQNYVYVNNPLKSKANQKVPVNDFVKAWVQMGRQAITYIRK</sequence>
<evidence type="ECO:0000259" key="1">
    <source>
        <dbReference type="Pfam" id="PF13529"/>
    </source>
</evidence>
<dbReference type="CDD" id="cd02549">
    <property type="entry name" value="Peptidase_C39A"/>
    <property type="match status" value="1"/>
</dbReference>
<dbReference type="PANTHER" id="PTHR37806:SF1">
    <property type="entry name" value="PEPTIDASE C39-LIKE DOMAIN-CONTAINING PROTEIN"/>
    <property type="match status" value="1"/>
</dbReference>
<dbReference type="InterPro" id="IPR039564">
    <property type="entry name" value="Peptidase_C39-like"/>
</dbReference>
<proteinExistence type="predicted"/>